<dbReference type="SUPFAM" id="SSF56712">
    <property type="entry name" value="Prokaryotic type I DNA topoisomerase"/>
    <property type="match status" value="1"/>
</dbReference>
<dbReference type="GO" id="GO:0006281">
    <property type="term" value="P:DNA repair"/>
    <property type="evidence" value="ECO:0007669"/>
    <property type="project" value="TreeGrafter"/>
</dbReference>
<dbReference type="SMART" id="SM00436">
    <property type="entry name" value="TOP1Bc"/>
    <property type="match status" value="1"/>
</dbReference>
<evidence type="ECO:0000259" key="8">
    <source>
        <dbReference type="PROSITE" id="PS52039"/>
    </source>
</evidence>
<comment type="catalytic activity">
    <reaction evidence="1 7">
        <text>ATP-independent breakage of single-stranded DNA, followed by passage and rejoining.</text>
        <dbReference type="EC" id="5.6.2.1"/>
    </reaction>
</comment>
<dbReference type="PANTHER" id="PTHR11390:SF20">
    <property type="entry name" value="DNA TOPOISOMERASE 3-BETA-1"/>
    <property type="match status" value="1"/>
</dbReference>
<evidence type="ECO:0000256" key="4">
    <source>
        <dbReference type="ARBA" id="ARBA00023029"/>
    </source>
</evidence>
<dbReference type="FunFam" id="1.10.290.10:FF:000001">
    <property type="entry name" value="DNA topoisomerase"/>
    <property type="match status" value="1"/>
</dbReference>
<dbReference type="WBParaSite" id="GPUH_0001328201-mRNA-1">
    <property type="protein sequence ID" value="GPUH_0001328201-mRNA-1"/>
    <property type="gene ID" value="GPUH_0001328201"/>
</dbReference>
<keyword evidence="10" id="KW-1185">Reference proteome</keyword>
<evidence type="ECO:0000313" key="10">
    <source>
        <dbReference type="Proteomes" id="UP000271098"/>
    </source>
</evidence>
<dbReference type="GO" id="GO:0003917">
    <property type="term" value="F:DNA topoisomerase type I (single strand cut, ATP-independent) activity"/>
    <property type="evidence" value="ECO:0007669"/>
    <property type="project" value="UniProtKB-EC"/>
</dbReference>
<dbReference type="InterPro" id="IPR034144">
    <property type="entry name" value="TOPRIM_TopoIII"/>
</dbReference>
<protein>
    <recommendedName>
        <fullName evidence="3 7">DNA topoisomerase</fullName>
        <ecNumber evidence="3 7">5.6.2.1</ecNumber>
    </recommendedName>
</protein>
<keyword evidence="6 7" id="KW-0413">Isomerase</keyword>
<dbReference type="PRINTS" id="PR00417">
    <property type="entry name" value="PRTPISMRASEI"/>
</dbReference>
<feature type="domain" description="Topo IA-type catalytic" evidence="8">
    <location>
        <begin position="111"/>
        <end position="483"/>
    </location>
</feature>
<dbReference type="EMBL" id="UYRT01080058">
    <property type="protein sequence ID" value="VDN21950.1"/>
    <property type="molecule type" value="Genomic_DNA"/>
</dbReference>
<keyword evidence="4 7" id="KW-0799">Topoisomerase</keyword>
<dbReference type="InterPro" id="IPR003602">
    <property type="entry name" value="Topo_IA_DNA-bd_dom"/>
</dbReference>
<dbReference type="EC" id="5.6.2.1" evidence="3 7"/>
<name>A0A183DX26_9BILA</name>
<evidence type="ECO:0000256" key="5">
    <source>
        <dbReference type="ARBA" id="ARBA00023125"/>
    </source>
</evidence>
<dbReference type="InterPro" id="IPR023406">
    <property type="entry name" value="Topo_IA_AS"/>
</dbReference>
<dbReference type="CDD" id="cd03362">
    <property type="entry name" value="TOPRIM_TopoIA_TopoIII"/>
    <property type="match status" value="1"/>
</dbReference>
<dbReference type="PANTHER" id="PTHR11390">
    <property type="entry name" value="PROKARYOTIC DNA TOPOISOMERASE"/>
    <property type="match status" value="1"/>
</dbReference>
<dbReference type="InterPro" id="IPR006171">
    <property type="entry name" value="TOPRIM_dom"/>
</dbReference>
<dbReference type="PROSITE" id="PS52039">
    <property type="entry name" value="TOPO_IA_2"/>
    <property type="match status" value="1"/>
</dbReference>
<evidence type="ECO:0000256" key="7">
    <source>
        <dbReference type="RuleBase" id="RU362092"/>
    </source>
</evidence>
<evidence type="ECO:0000313" key="9">
    <source>
        <dbReference type="EMBL" id="VDN21950.1"/>
    </source>
</evidence>
<organism evidence="11">
    <name type="scientific">Gongylonema pulchrum</name>
    <dbReference type="NCBI Taxonomy" id="637853"/>
    <lineage>
        <taxon>Eukaryota</taxon>
        <taxon>Metazoa</taxon>
        <taxon>Ecdysozoa</taxon>
        <taxon>Nematoda</taxon>
        <taxon>Chromadorea</taxon>
        <taxon>Rhabditida</taxon>
        <taxon>Spirurina</taxon>
        <taxon>Spiruromorpha</taxon>
        <taxon>Spiruroidea</taxon>
        <taxon>Gongylonematidae</taxon>
        <taxon>Gongylonema</taxon>
    </lineage>
</organism>
<dbReference type="InterPro" id="IPR013824">
    <property type="entry name" value="Topo_IA_cen_sub1"/>
</dbReference>
<evidence type="ECO:0000256" key="3">
    <source>
        <dbReference type="ARBA" id="ARBA00012891"/>
    </source>
</evidence>
<reference evidence="9 10" key="2">
    <citation type="submission" date="2018-11" db="EMBL/GenBank/DDBJ databases">
        <authorList>
            <consortium name="Pathogen Informatics"/>
        </authorList>
    </citation>
    <scope>NUCLEOTIDE SEQUENCE [LARGE SCALE GENOMIC DNA]</scope>
</reference>
<dbReference type="InterPro" id="IPR000380">
    <property type="entry name" value="Topo_IA"/>
</dbReference>
<evidence type="ECO:0000256" key="1">
    <source>
        <dbReference type="ARBA" id="ARBA00000213"/>
    </source>
</evidence>
<dbReference type="GO" id="GO:0005634">
    <property type="term" value="C:nucleus"/>
    <property type="evidence" value="ECO:0007669"/>
    <property type="project" value="TreeGrafter"/>
</dbReference>
<dbReference type="Proteomes" id="UP000271098">
    <property type="component" value="Unassembled WGS sequence"/>
</dbReference>
<gene>
    <name evidence="9" type="ORF">GPUH_LOCUS13267</name>
</gene>
<dbReference type="Pfam" id="PF01131">
    <property type="entry name" value="Topoisom_bac"/>
    <property type="match status" value="1"/>
</dbReference>
<dbReference type="InterPro" id="IPR013826">
    <property type="entry name" value="Topo_IA_cen_sub3"/>
</dbReference>
<dbReference type="Gene3D" id="3.40.50.140">
    <property type="match status" value="1"/>
</dbReference>
<dbReference type="InterPro" id="IPR013497">
    <property type="entry name" value="Topo_IA_cen"/>
</dbReference>
<dbReference type="GO" id="GO:0006310">
    <property type="term" value="P:DNA recombination"/>
    <property type="evidence" value="ECO:0007669"/>
    <property type="project" value="TreeGrafter"/>
</dbReference>
<dbReference type="InterPro" id="IPR003601">
    <property type="entry name" value="Topo_IA_2"/>
</dbReference>
<comment type="similarity">
    <text evidence="2 7">Belongs to the type IA topoisomerase family.</text>
</comment>
<dbReference type="InterPro" id="IPR023405">
    <property type="entry name" value="Topo_IA_core_domain"/>
</dbReference>
<dbReference type="Gene3D" id="1.10.290.10">
    <property type="entry name" value="Topoisomerase I, domain 4"/>
    <property type="match status" value="1"/>
</dbReference>
<dbReference type="AlphaFoldDB" id="A0A183DX26"/>
<dbReference type="Gene3D" id="1.10.460.10">
    <property type="entry name" value="Topoisomerase I, domain 2"/>
    <property type="match status" value="2"/>
</dbReference>
<dbReference type="OrthoDB" id="430051at2759"/>
<proteinExistence type="inferred from homology"/>
<dbReference type="Pfam" id="PF01751">
    <property type="entry name" value="Toprim"/>
    <property type="match status" value="1"/>
</dbReference>
<keyword evidence="5 7" id="KW-0238">DNA-binding</keyword>
<dbReference type="GO" id="GO:0006265">
    <property type="term" value="P:DNA topological change"/>
    <property type="evidence" value="ECO:0007669"/>
    <property type="project" value="InterPro"/>
</dbReference>
<reference evidence="11" key="1">
    <citation type="submission" date="2016-06" db="UniProtKB">
        <authorList>
            <consortium name="WormBaseParasite"/>
        </authorList>
    </citation>
    <scope>IDENTIFICATION</scope>
</reference>
<evidence type="ECO:0000313" key="11">
    <source>
        <dbReference type="WBParaSite" id="GPUH_0001328201-mRNA-1"/>
    </source>
</evidence>
<comment type="function">
    <text evidence="7">Introduces a single-strand break via transesterification at a target site in duplex DNA. Releases the supercoiling and torsional tension of DNA introduced during the DNA replication and transcription by transiently cleaving and rejoining one strand of the DNA duplex. The scissile phosphodiester is attacked by the catalytic tyrosine of the enzyme, resulting in the formation of a DNA-(5'-phosphotyrosyl)-enzyme intermediate and the expulsion of a 3'-OH DNA strand.</text>
</comment>
<evidence type="ECO:0000256" key="2">
    <source>
        <dbReference type="ARBA" id="ARBA00009446"/>
    </source>
</evidence>
<dbReference type="PROSITE" id="PS00396">
    <property type="entry name" value="TOPO_IA_1"/>
    <property type="match status" value="1"/>
</dbReference>
<accession>A0A183DX26</accession>
<evidence type="ECO:0000256" key="6">
    <source>
        <dbReference type="ARBA" id="ARBA00023235"/>
    </source>
</evidence>
<dbReference type="SMART" id="SM00437">
    <property type="entry name" value="TOP1Ac"/>
    <property type="match status" value="1"/>
</dbReference>
<dbReference type="GO" id="GO:0003677">
    <property type="term" value="F:DNA binding"/>
    <property type="evidence" value="ECO:0007669"/>
    <property type="project" value="UniProtKB-KW"/>
</dbReference>
<sequence>MCADFPPNMNNWERVDPLQLFTSPIEKKEANPKMKMNEYLASEARGCDFLVLWLDCDKEGENICFEVIDAVRHVLKKPRLGNVMDVIYRAHFSAVTEKDIKLAMRNLGRPNINESLSVDARQELDLRIGCAFTRFQTRYFQGKYGDLDSATISFGPCQTPTLGFCVTRHDQITQFKPEPYWIIEAIFETPSGEFLYPKHSRGRIFDKDVSELFLNRIKKHDQGVVVDVVSSESRRERPHALNTVELLRVCSSGLGLSPAQTMNTAEYLYTRGFISYPRTETTAYSSNFDFMEALHHQKNDCRWKDVVRKLISEGITKPRAGEDKGDHPPITPLCGDDGSLAGDAARVYEYITQHFIATLMNPCIYLVSTIKIEVGEEILTATSRSVIDAGYTEIMTWQGIEDDACLHDVQKGTVLDMKRRLVPTKLGIALVHGYWKIDPELVLPTMRGEVESQLNLIAKGYADFSAVSTMNFNTVGFTGWAFL</sequence>